<evidence type="ECO:0000313" key="1">
    <source>
        <dbReference type="EMBL" id="KAL3959941.1"/>
    </source>
</evidence>
<proteinExistence type="predicted"/>
<sequence length="4367" mass="480325">MTCWSSRSCSSSPGDDTKAAGTEDPRPLACSPGRRLDSLQAPAVDRRGSAARSPRVARPPGRPLARSLAAALSLDEAPTRSQSPPPTTCWSTPITQRPTSPNLTFRCPPPQHKHLFFSADTHLSQPAPPRPCLFSARRSPNPRCIAQASFTAGLFDPAPPPASTRSLADQAPFLDDLHSLRNPVNLLRLAACPPPWSRLQRRRRSVLDRPPFPPPARGLARTPRCKGSPSSTPSETLRTRNTKELSDQGHSAFARSVVAPAGWPSVVEGELVFRGRGLCRSSFHHGQDNKNDAAQAQGNPALPLPSLPNHLSEFPSRWPFGRGDLYHWIPLLNRFDSILGQFCKTYKLHEGPQTRDFGSEMLSNHAEDTPFSSEKQWDVHELEQLGLASDGDRLLVEAVLRFTRMLLEHCGNRSIYASSAHLNDLLNSTSLSIVIATLEVGAELAQRYQASVKRFGSPSRQISAALLANHYNIDLDRVQQIALPFVKTPIVSLSDSAPTATPASAKGKEKAHSGAVRTATSMHANDLAALVSSDDNGWKEWTDVRVFYYPEDAVLSNDAVAEHGRTTQPPGDDSSPLGPRTPAVADEPVTIGQKSFDIPRSAVISTPISDLTRRCPQDMPAAAKYEVFHRLRVAKALFGSSDTRRQILATRLLAITNLAYIHTESNFLEKVLRQDIDETRRYQLVYQLAELIHPSASGRLEVPLWLQSIALALMEAVSNFHARCQDVLSALNANVNHGILLYVIRKAVAGMEKDSSDDDSEQVTEADEWRNNLFSLTLHLSMATRVGNEMVSAGLMDILVEILNIRSKIAQRHHAMVLAFVDGLIWTYQNAFTAFFSTNGLDAVAKLVVDAVGDARASLKASQGLKPDQQSSAVDYLIPFYQQQTLKWLLKFVHHIMANSYTYGANTDRLLRNLAEKSDLLSSLREIMEDKKSFGSVVWTHTVTILSDFINNDPTSFAAISESGMVKTYLEAITGSSVTDLHTGEHTQKDEGEEGSEDDDDSLDDAINSIVEQDSRPHPPSEEALRQEQRGPLAEGILASAEAMSVVPQVLNSLSLNNTGMKMVVSSRAFDSYLQIFESPAHVKCMQSDRDLAHTIGSSFDELARHHPQLRTPISNAVIDMVARVRFLGLEKARTAGWGARLLLTGDGGKLLSVTENGSLEDASKLPAGKQPATTDNLDVDMADATSPKDASSGAKAEKEPEVATESITPYIHALASFLTAYLSNGMLKTYFIREGGIELLLDICQSPSLPAAFGDTAASRGLTQVVVQLVEQSPMRALPSLLRRAQDAIDVLKPLGAKTEALPPYFAAFLARDLDVPGDGADLPEPVKTGTRIVKALLNAQTLLKIASDCFFTSRNNNVSFYPVNVFDYYLALVKSIGPLLRGVLAEEAGQLSVVPQHWSLRRQPAAGGSGSREADGEGDDAASLPDVINSTSNWRSGDKADDSTPRRPTEQEQASPRFQNYETLRVLLHPMIPTSFPLFQALGRSLLPRRSESSHPEPFTRCRHLEIAKALADCVLAHLSPSVMMPEPSSKDFHYWIIMLHTVHEMLIDQPPARQSDRPSMHIIMPVLLAFKELGGLDVLNTMLRVFSRAIRQVPGNNNDESSKGKVAAFGLKKVLDLYHVLLNGKFLTDTGNFFNIQPRNGDRSHPVVALQQVVVEFRAIAMPAIVELWDSNLVESVPDATVKRLLDILKLVSLGEHELQQISKTSPPFDLFRYTDARFDWRPLRTVVASTLGQGYEEGLVHEAAYRTNGSTTSTAEYCRAHRDGLAGPRNPIPPEDADVSALAVPEPANNDQDESANEAVSSEHPSLSDVDRMSLDALPDVATEGFHDLIERGDATQGADEGQRGQSSTPMAAGADSGEQETVRKLVAAKENLDTLRNKLRDNLIDQCLDVIRAHPETAIEVSDLITAVVLRRQNQDAQEDVGATLSSALSSLAVEEEDNKKRNGKCIAAYAHLMALLLQDDKFFERNLETLGGNVDEYVGFLKVPFSSSTDELPPWIPYVLLIVETLLCRDERPVAAQWKPPASLDEPVAAPVVQKGTMLVSDEQRADVLNSLLELLPRIGKEEMLATAVLRVLVILTRKRAAAKLVGEKRNLQRLFLMAKQLSGSGSERLRQTRLTAYIVTVLRHIIEDEEIIKQIMRAEIQSDFQNLQRTHRGTLEVSVYLRAMAPVALRAPDLFVDVTNELLQFSRWQVTPADDTRSPGLTMKTPEVVEEAAVDTKPAPEEAANQGIKQSTETGDKEMTDAPKAHHDSKRPVVENPDGVIHFLLCELVNYREVDDKEPVPAVKDGKPDSEASPSAAGPSSKDKAATDESDKKQSKPVFKAEEHPIFVYRCFLLSCLAELLQSYTRTKVEFINFKRSAPPLLNNTPIKPRSSILNYLIYDLLCQGNLNGATDTIASKKKAATSSLTQKVLVALVAKTGERPAERGRDKFCVRRGERPPLCPQVRVRHHPQSLRKGPLTDEPLETRYSRMQGLAELMNHMIGEKDKEQTSGVRSTDHAQSRSQAQLRRLMYEKGFVDKLTSSIAEISLNYPGVKRAIKYILRVLRVLTATAKELSLSPLSTSLPSDPTAVDHSDEEFASTSSLSDLDDGREETPDLYRNSALGMLEPRGEDDESEDDEEDDDEDMYGDEYDDDEMDYGDDDISDGEDNISDEDEELSGMGEIEGLHGEPGVVEVIMDDDEDDDDTSEDDEDDDMDSADMEDVEDRVEIVDEEGNPVDDDGDSGWESESDAEGADDPEADDIDYDAEVQDEEEAHIHGLGPHDLLDDMARAIMRGDNDGYEPDLGLDDHYLDEGHDDEDDDDDDDEDIEDEEYIYDDDYPEDQMPPMPAGLGWDSLNAEMDDGHRPLFVLDGSHRRPMLARMDNRSPFPPRYPTGSHRDHLDFRSYFSRSHRPAGAQPNAEDGVNPLLRRTDHTAEGASRAGHSHSPSLRFGPGRHVIDGPMGLLGELMEFLPIMGRNGNQAFHFQITGGPGGVREARELASSSRWTRSDQRRDGSSSQEPHQAVSFAPESTLDRYQEEARMIFGAAHTTESSKLANAIVANLTPAAIEREKKLKAEEAELEKRLEEERRKRDEERKAREAKEAEERAAREQKEAEEREAAARAAAEAAAANDTSEHAASAADSAVGAMEGVESTEPATAAGGRSSGRHVCRQPATRDDHAEGSRGGRYRGVYGGVPGIPRRPSGGAAFGDCSAGTTRRTPATAGGSRRQQTQSGQSAVAAEMSPASILLSFPPELREQALIDQGEDLIDQLPPDMAAQARALVQQRTPAPQQGGIRSIGAPGRTPPSGARAAGRNGAEVQIEHKVQRRTVVQMLDKSGIATLLRLMFIAQQGSIRNYLFSVFADVCENRQNRLEVVSSILQILQEGSIDMSAVERSFGQLSLKARRHKEKDEQKTPQTLKRTLTSIGATPTTQPNSETSPLLIVQQCLDLLVDLCTRSHHIPWLFLTEHEIVGSTLKRALSRKGKAKDSKAHKYAINSLLTLLDRELVTESSLVMTHLADLLNRVTMPLQNLERRRKETQAEEKPDEAGGERAETNAGQETAAGEPGNDATTAPAQPDGEDQQAATAGDDSKAKESSKRPKQLQAPVIPPQNLILVVRIFVARECNSKTFQNTISTIKNLSAIPGAKEAFGEELVRQARLLSENIVSDLDDLLPHIDQAANGTEIQGLALAKFSPGASEQNKLLRVLTALDHLFDGKKKTGDDKDTAAGEDKKYLVDSLYHNSTFPAMWEKLSACLSAIRQRESMLNNTTAEEQPKEPWTKDTAAPKPDAEHYTAELFFHFTGEHRRILNELVRNNPKLMSGTFALLVKNPKVLEFDNKRNYFNRSVHSRSGQGNGRPSYPALQLSVRREQVFRDSFKALYFKSGDEMKFGKLNIRFHGEEGVDAGGVTREWFQVLARQMFDPNYALFIPVSSDRTTFHPNKLSGVNEAHLMFFKFIGRIIGKALYEGRLLDCFFSRAVYKRILGKSVSVKDMESFDPDYYKSLCWMLDNDITDIITETFSVEDDEFGVTNVVDLVPNGREISVTEENKQEYVRLVVEHKLLSSVKEQMENFLKGFHEIIPANLISIFSEQELELLISGLPDIDIDDWKSNTEYQNYTPSSQQIQWFWRAVRSLDKEERAKLLQFVTGTSKVPLNGFQGAGGHEWREPFQHSSRLWQQRPPTLVAHMFQSARPPRTGDQARPSLADVGLVGLGLGDALGQDLGVLVLQQRSATRSLRGIDCNWLRAGDDRVWVQGETYIVILGEAEELADLGGALGAEALGVDDVGQAGDVAVALLDDAEGEDGQVHADDAAADRLALALAGAAGAVAGVAIGEQEADTAGVHDTLLHGETLLVVAAGDAEDVALELVADGVTRDLSAHLL</sequence>
<comment type="caution">
    <text evidence="1">The sequence shown here is derived from an EMBL/GenBank/DDBJ whole genome shotgun (WGS) entry which is preliminary data.</text>
</comment>
<reference evidence="1" key="1">
    <citation type="submission" date="2024-12" db="EMBL/GenBank/DDBJ databases">
        <title>Comparative genomics and development of molecular markers within Purpureocillium lilacinum and among Purpureocillium species.</title>
        <authorList>
            <person name="Yeh Z.-Y."/>
            <person name="Ni N.-T."/>
            <person name="Lo P.-H."/>
            <person name="Mushyakhwo K."/>
            <person name="Lin C.-F."/>
            <person name="Nai Y.-S."/>
        </authorList>
    </citation>
    <scope>NUCLEOTIDE SEQUENCE</scope>
    <source>
        <strain evidence="1">NCHU-NPUST-175</strain>
    </source>
</reference>
<name>A0ACC4DUC0_PURLI</name>
<evidence type="ECO:0000313" key="2">
    <source>
        <dbReference type="Proteomes" id="UP001638806"/>
    </source>
</evidence>
<accession>A0ACC4DUC0</accession>
<dbReference type="Proteomes" id="UP001638806">
    <property type="component" value="Unassembled WGS sequence"/>
</dbReference>
<keyword evidence="2" id="KW-1185">Reference proteome</keyword>
<protein>
    <submittedName>
        <fullName evidence="1">Uncharacterized protein</fullName>
    </submittedName>
</protein>
<gene>
    <name evidence="1" type="ORF">ACCO45_005058</name>
</gene>
<organism evidence="1 2">
    <name type="scientific">Purpureocillium lilacinum</name>
    <name type="common">Paecilomyces lilacinus</name>
    <dbReference type="NCBI Taxonomy" id="33203"/>
    <lineage>
        <taxon>Eukaryota</taxon>
        <taxon>Fungi</taxon>
        <taxon>Dikarya</taxon>
        <taxon>Ascomycota</taxon>
        <taxon>Pezizomycotina</taxon>
        <taxon>Sordariomycetes</taxon>
        <taxon>Hypocreomycetidae</taxon>
        <taxon>Hypocreales</taxon>
        <taxon>Ophiocordycipitaceae</taxon>
        <taxon>Purpureocillium</taxon>
    </lineage>
</organism>
<dbReference type="EMBL" id="JBGNUJ010000004">
    <property type="protein sequence ID" value="KAL3959941.1"/>
    <property type="molecule type" value="Genomic_DNA"/>
</dbReference>